<protein>
    <submittedName>
        <fullName evidence="1">Uncharacterized protein</fullName>
    </submittedName>
</protein>
<name>A0A2M7GYY5_9BACT</name>
<gene>
    <name evidence="1" type="ORF">COW28_03160</name>
</gene>
<feature type="non-terminal residue" evidence="1">
    <location>
        <position position="1"/>
    </location>
</feature>
<evidence type="ECO:0000313" key="1">
    <source>
        <dbReference type="EMBL" id="PIW33700.1"/>
    </source>
</evidence>
<accession>A0A2M7GYY5</accession>
<evidence type="ECO:0000313" key="2">
    <source>
        <dbReference type="Proteomes" id="UP000230025"/>
    </source>
</evidence>
<organism evidence="1 2">
    <name type="scientific">bacterium (Candidatus Ratteibacteria) CG15_BIG_FIL_POST_REV_8_21_14_020_41_12</name>
    <dbReference type="NCBI Taxonomy" id="2014291"/>
    <lineage>
        <taxon>Bacteria</taxon>
        <taxon>Candidatus Ratteibacteria</taxon>
    </lineage>
</organism>
<sequence>KPSATYTSATYNYIQKIPDLSADTDVIVCRDDVLQEAALIDCYRHAFSKNPNYANLVTHATLEYEKGIINALAADLRTAYPEFITQNEAKEEALGIAYWLQH</sequence>
<dbReference type="Proteomes" id="UP000230025">
    <property type="component" value="Unassembled WGS sequence"/>
</dbReference>
<dbReference type="EMBL" id="PFFY01000148">
    <property type="protein sequence ID" value="PIW33700.1"/>
    <property type="molecule type" value="Genomic_DNA"/>
</dbReference>
<proteinExistence type="predicted"/>
<feature type="non-terminal residue" evidence="1">
    <location>
        <position position="102"/>
    </location>
</feature>
<dbReference type="AlphaFoldDB" id="A0A2M7GYY5"/>
<reference evidence="2" key="1">
    <citation type="submission" date="2017-09" db="EMBL/GenBank/DDBJ databases">
        <title>Depth-based differentiation of microbial function through sediment-hosted aquifers and enrichment of novel symbionts in the deep terrestrial subsurface.</title>
        <authorList>
            <person name="Probst A.J."/>
            <person name="Ladd B."/>
            <person name="Jarett J.K."/>
            <person name="Geller-Mcgrath D.E."/>
            <person name="Sieber C.M.K."/>
            <person name="Emerson J.B."/>
            <person name="Anantharaman K."/>
            <person name="Thomas B.C."/>
            <person name="Malmstrom R."/>
            <person name="Stieglmeier M."/>
            <person name="Klingl A."/>
            <person name="Woyke T."/>
            <person name="Ryan C.M."/>
            <person name="Banfield J.F."/>
        </authorList>
    </citation>
    <scope>NUCLEOTIDE SEQUENCE [LARGE SCALE GENOMIC DNA]</scope>
</reference>
<comment type="caution">
    <text evidence="1">The sequence shown here is derived from an EMBL/GenBank/DDBJ whole genome shotgun (WGS) entry which is preliminary data.</text>
</comment>